<organism evidence="1">
    <name type="scientific">Aphanomyces astaci</name>
    <name type="common">Crayfish plague agent</name>
    <dbReference type="NCBI Taxonomy" id="112090"/>
    <lineage>
        <taxon>Eukaryota</taxon>
        <taxon>Sar</taxon>
        <taxon>Stramenopiles</taxon>
        <taxon>Oomycota</taxon>
        <taxon>Saprolegniomycetes</taxon>
        <taxon>Saprolegniales</taxon>
        <taxon>Verrucalvaceae</taxon>
        <taxon>Aphanomyces</taxon>
    </lineage>
</organism>
<dbReference type="VEuPathDB" id="FungiDB:H257_19074"/>
<protein>
    <submittedName>
        <fullName evidence="1">Uncharacterized protein</fullName>
    </submittedName>
</protein>
<dbReference type="AlphaFoldDB" id="W4FAN6"/>
<evidence type="ECO:0000313" key="1">
    <source>
        <dbReference type="EMBL" id="ETV63989.1"/>
    </source>
</evidence>
<proteinExistence type="predicted"/>
<accession>W4FAN6</accession>
<dbReference type="GeneID" id="20821070"/>
<dbReference type="RefSeq" id="XP_009846526.1">
    <property type="nucleotide sequence ID" value="XM_009848224.1"/>
</dbReference>
<dbReference type="EMBL" id="KI913452">
    <property type="protein sequence ID" value="ETV63989.1"/>
    <property type="molecule type" value="Genomic_DNA"/>
</dbReference>
<sequence>MTRQPTARELSYAKKKHHLTAMGSLVAEQSFQLPPNSTSTEPPSPVLYVRQDAASSYGQNGHRCTRLQRTVEYSDAVHHHCPAVRHRGHTTMSSIMDPLHRPPPSPQIAGGNQRALEAARLERANFNDRGSSIAHVRSLLESNMETSHSAAVELLSSQTKALMTPIPQGWADINS</sequence>
<reference evidence="1" key="1">
    <citation type="submission" date="2013-12" db="EMBL/GenBank/DDBJ databases">
        <title>The Genome Sequence of Aphanomyces astaci APO3.</title>
        <authorList>
            <consortium name="The Broad Institute Genomics Platform"/>
            <person name="Russ C."/>
            <person name="Tyler B."/>
            <person name="van West P."/>
            <person name="Dieguez-Uribeondo J."/>
            <person name="Young S.K."/>
            <person name="Zeng Q."/>
            <person name="Gargeya S."/>
            <person name="Fitzgerald M."/>
            <person name="Abouelleil A."/>
            <person name="Alvarado L."/>
            <person name="Chapman S.B."/>
            <person name="Gainer-Dewar J."/>
            <person name="Goldberg J."/>
            <person name="Griggs A."/>
            <person name="Gujja S."/>
            <person name="Hansen M."/>
            <person name="Howarth C."/>
            <person name="Imamovic A."/>
            <person name="Ireland A."/>
            <person name="Larimer J."/>
            <person name="McCowan C."/>
            <person name="Murphy C."/>
            <person name="Pearson M."/>
            <person name="Poon T.W."/>
            <person name="Priest M."/>
            <person name="Roberts A."/>
            <person name="Saif S."/>
            <person name="Shea T."/>
            <person name="Sykes S."/>
            <person name="Wortman J."/>
            <person name="Nusbaum C."/>
            <person name="Birren B."/>
        </authorList>
    </citation>
    <scope>NUCLEOTIDE SEQUENCE [LARGE SCALE GENOMIC DNA]</scope>
    <source>
        <strain evidence="1">APO3</strain>
    </source>
</reference>
<name>W4FAN6_APHAT</name>
<gene>
    <name evidence="1" type="ORF">H257_19074</name>
</gene>